<evidence type="ECO:0000256" key="4">
    <source>
        <dbReference type="ARBA" id="ARBA00023125"/>
    </source>
</evidence>
<dbReference type="InterPro" id="IPR027417">
    <property type="entry name" value="P-loop_NTPase"/>
</dbReference>
<dbReference type="SMART" id="SM00448">
    <property type="entry name" value="REC"/>
    <property type="match status" value="1"/>
</dbReference>
<dbReference type="PANTHER" id="PTHR32071">
    <property type="entry name" value="TRANSCRIPTIONAL REGULATORY PROTEIN"/>
    <property type="match status" value="1"/>
</dbReference>
<evidence type="ECO:0000259" key="7">
    <source>
        <dbReference type="PROSITE" id="PS50045"/>
    </source>
</evidence>
<dbReference type="GO" id="GO:0000160">
    <property type="term" value="P:phosphorelay signal transduction system"/>
    <property type="evidence" value="ECO:0007669"/>
    <property type="project" value="InterPro"/>
</dbReference>
<dbReference type="Gene3D" id="1.10.10.60">
    <property type="entry name" value="Homeodomain-like"/>
    <property type="match status" value="1"/>
</dbReference>
<comment type="caution">
    <text evidence="9">The sequence shown here is derived from an EMBL/GenBank/DDBJ whole genome shotgun (WGS) entry which is preliminary data.</text>
</comment>
<accession>A0A4V3D6S5</accession>
<reference evidence="9 10" key="1">
    <citation type="submission" date="2019-03" db="EMBL/GenBank/DDBJ databases">
        <title>Genomic Encyclopedia of Type Strains, Phase IV (KMG-IV): sequencing the most valuable type-strain genomes for metagenomic binning, comparative biology and taxonomic classification.</title>
        <authorList>
            <person name="Goeker M."/>
        </authorList>
    </citation>
    <scope>NUCLEOTIDE SEQUENCE [LARGE SCALE GENOMIC DNA]</scope>
    <source>
        <strain evidence="9 10">DSM 103792</strain>
    </source>
</reference>
<evidence type="ECO:0000256" key="1">
    <source>
        <dbReference type="ARBA" id="ARBA00022741"/>
    </source>
</evidence>
<keyword evidence="2" id="KW-0067">ATP-binding</keyword>
<dbReference type="InterPro" id="IPR002078">
    <property type="entry name" value="Sigma_54_int"/>
</dbReference>
<dbReference type="Gene3D" id="3.40.50.2300">
    <property type="match status" value="1"/>
</dbReference>
<keyword evidence="5" id="KW-0804">Transcription</keyword>
<feature type="domain" description="Sigma-54 factor interaction" evidence="7">
    <location>
        <begin position="145"/>
        <end position="374"/>
    </location>
</feature>
<dbReference type="PROSITE" id="PS50045">
    <property type="entry name" value="SIGMA54_INTERACT_4"/>
    <property type="match status" value="1"/>
</dbReference>
<dbReference type="InterPro" id="IPR002197">
    <property type="entry name" value="HTH_Fis"/>
</dbReference>
<dbReference type="GO" id="GO:0043565">
    <property type="term" value="F:sequence-specific DNA binding"/>
    <property type="evidence" value="ECO:0007669"/>
    <property type="project" value="InterPro"/>
</dbReference>
<dbReference type="SUPFAM" id="SSF52172">
    <property type="entry name" value="CheY-like"/>
    <property type="match status" value="1"/>
</dbReference>
<evidence type="ECO:0000256" key="3">
    <source>
        <dbReference type="ARBA" id="ARBA00023015"/>
    </source>
</evidence>
<feature type="modified residue" description="4-aspartylphosphate" evidence="6">
    <location>
        <position position="55"/>
    </location>
</feature>
<keyword evidence="4 9" id="KW-0238">DNA-binding</keyword>
<dbReference type="InterPro" id="IPR011006">
    <property type="entry name" value="CheY-like_superfamily"/>
</dbReference>
<dbReference type="InterPro" id="IPR025943">
    <property type="entry name" value="Sigma_54_int_dom_ATP-bd_2"/>
</dbReference>
<dbReference type="InterPro" id="IPR001789">
    <property type="entry name" value="Sig_transdc_resp-reg_receiver"/>
</dbReference>
<name>A0A4V3D6S5_9GAMM</name>
<proteinExistence type="predicted"/>
<dbReference type="Gene3D" id="3.40.50.300">
    <property type="entry name" value="P-loop containing nucleotide triphosphate hydrolases"/>
    <property type="match status" value="1"/>
</dbReference>
<sequence>MTTGPRLLLIEDESDQRQLLQELLTLADYRVDACADLQQASDCLAKQVYDLILSDWKLQTGDGLAFFREQIQHKQDCAFILMTAYGDVSHAMQCLRIGLDDYLIKPFNKQQLLFALARSLQHRQLQQENSRLHADISQRHQLVDLIGAAPSMQQLYQRLDRIARSSATVLLNGESGTGKELAARAIHQLSARRDNPFAVLNCAAIPETLFEAELFGSEKGAFTGADRKLPGKVSAAEGGTLFLDEIGELPLSLQPKLLRLLQESSYQALGSNKECRADIRVIAATNRDLQEEVTQGRFRADLFYRLNIVPIRLPALRERQEDILLLARHFLKTFADKHQIPAPVLLPDAIKRLAQHPFVGNVRELRNVMERLLLLHDGHRVDASALEQYLQLDQQNSISLDYQLPAVGIDWEQHERSLLKQALEQADYNRTKAARLLSLSYKTFIYRLEKHQLIPAEKSDEQ</sequence>
<dbReference type="Gene3D" id="1.10.8.60">
    <property type="match status" value="1"/>
</dbReference>
<dbReference type="PRINTS" id="PR01590">
    <property type="entry name" value="HTHFIS"/>
</dbReference>
<evidence type="ECO:0000259" key="8">
    <source>
        <dbReference type="PROSITE" id="PS50110"/>
    </source>
</evidence>
<dbReference type="Proteomes" id="UP000295375">
    <property type="component" value="Unassembled WGS sequence"/>
</dbReference>
<dbReference type="AlphaFoldDB" id="A0A4V3D6S5"/>
<dbReference type="OrthoDB" id="9804019at2"/>
<keyword evidence="10" id="KW-1185">Reference proteome</keyword>
<dbReference type="InterPro" id="IPR058031">
    <property type="entry name" value="AAA_lid_NorR"/>
</dbReference>
<evidence type="ECO:0000313" key="10">
    <source>
        <dbReference type="Proteomes" id="UP000295375"/>
    </source>
</evidence>
<organism evidence="9 10">
    <name type="scientific">Permianibacter aggregans</name>
    <dbReference type="NCBI Taxonomy" id="1510150"/>
    <lineage>
        <taxon>Bacteria</taxon>
        <taxon>Pseudomonadati</taxon>
        <taxon>Pseudomonadota</taxon>
        <taxon>Gammaproteobacteria</taxon>
        <taxon>Pseudomonadales</taxon>
        <taxon>Pseudomonadaceae</taxon>
        <taxon>Permianibacter</taxon>
    </lineage>
</organism>
<dbReference type="Pfam" id="PF02954">
    <property type="entry name" value="HTH_8"/>
    <property type="match status" value="1"/>
</dbReference>
<dbReference type="FunFam" id="3.40.50.300:FF:000006">
    <property type="entry name" value="DNA-binding transcriptional regulator NtrC"/>
    <property type="match status" value="1"/>
</dbReference>
<dbReference type="EMBL" id="SNYM01000021">
    <property type="protein sequence ID" value="TDQ45077.1"/>
    <property type="molecule type" value="Genomic_DNA"/>
</dbReference>
<dbReference type="SUPFAM" id="SSF52540">
    <property type="entry name" value="P-loop containing nucleoside triphosphate hydrolases"/>
    <property type="match status" value="1"/>
</dbReference>
<dbReference type="SUPFAM" id="SSF46689">
    <property type="entry name" value="Homeodomain-like"/>
    <property type="match status" value="1"/>
</dbReference>
<feature type="domain" description="Response regulatory" evidence="8">
    <location>
        <begin position="6"/>
        <end position="120"/>
    </location>
</feature>
<dbReference type="RefSeq" id="WP_133592867.1">
    <property type="nucleotide sequence ID" value="NZ_CP037953.1"/>
</dbReference>
<evidence type="ECO:0000313" key="9">
    <source>
        <dbReference type="EMBL" id="TDQ45077.1"/>
    </source>
</evidence>
<dbReference type="CDD" id="cd00009">
    <property type="entry name" value="AAA"/>
    <property type="match status" value="1"/>
</dbReference>
<dbReference type="GO" id="GO:0005524">
    <property type="term" value="F:ATP binding"/>
    <property type="evidence" value="ECO:0007669"/>
    <property type="project" value="UniProtKB-KW"/>
</dbReference>
<keyword evidence="3" id="KW-0805">Transcription regulation</keyword>
<keyword evidence="1" id="KW-0547">Nucleotide-binding</keyword>
<dbReference type="Pfam" id="PF25601">
    <property type="entry name" value="AAA_lid_14"/>
    <property type="match status" value="1"/>
</dbReference>
<dbReference type="SMART" id="SM00382">
    <property type="entry name" value="AAA"/>
    <property type="match status" value="1"/>
</dbReference>
<keyword evidence="6" id="KW-0597">Phosphoprotein</keyword>
<dbReference type="Pfam" id="PF00072">
    <property type="entry name" value="Response_reg"/>
    <property type="match status" value="1"/>
</dbReference>
<protein>
    <submittedName>
        <fullName evidence="9">DNA-binding NtrC family response regulator</fullName>
    </submittedName>
</protein>
<dbReference type="InterPro" id="IPR009057">
    <property type="entry name" value="Homeodomain-like_sf"/>
</dbReference>
<evidence type="ECO:0000256" key="6">
    <source>
        <dbReference type="PROSITE-ProRule" id="PRU00169"/>
    </source>
</evidence>
<evidence type="ECO:0000256" key="5">
    <source>
        <dbReference type="ARBA" id="ARBA00023163"/>
    </source>
</evidence>
<dbReference type="GO" id="GO:0006355">
    <property type="term" value="P:regulation of DNA-templated transcription"/>
    <property type="evidence" value="ECO:0007669"/>
    <property type="project" value="InterPro"/>
</dbReference>
<gene>
    <name evidence="9" type="ORF">EV696_12140</name>
</gene>
<dbReference type="PROSITE" id="PS00676">
    <property type="entry name" value="SIGMA54_INTERACT_2"/>
    <property type="match status" value="1"/>
</dbReference>
<dbReference type="InterPro" id="IPR003593">
    <property type="entry name" value="AAA+_ATPase"/>
</dbReference>
<dbReference type="PANTHER" id="PTHR32071:SF117">
    <property type="entry name" value="PTS-DEPENDENT DIHYDROXYACETONE KINASE OPERON REGULATORY PROTEIN-RELATED"/>
    <property type="match status" value="1"/>
</dbReference>
<dbReference type="PROSITE" id="PS50110">
    <property type="entry name" value="RESPONSE_REGULATORY"/>
    <property type="match status" value="1"/>
</dbReference>
<dbReference type="Pfam" id="PF00158">
    <property type="entry name" value="Sigma54_activat"/>
    <property type="match status" value="1"/>
</dbReference>
<evidence type="ECO:0000256" key="2">
    <source>
        <dbReference type="ARBA" id="ARBA00022840"/>
    </source>
</evidence>